<dbReference type="RefSeq" id="WP_216457067.1">
    <property type="nucleotide sequence ID" value="NZ_JAHLQL010000003.1"/>
</dbReference>
<evidence type="ECO:0000259" key="3">
    <source>
        <dbReference type="PROSITE" id="PS51186"/>
    </source>
</evidence>
<dbReference type="CDD" id="cd04301">
    <property type="entry name" value="NAT_SF"/>
    <property type="match status" value="1"/>
</dbReference>
<feature type="domain" description="N-acetyltransferase" evidence="3">
    <location>
        <begin position="159"/>
        <end position="283"/>
    </location>
</feature>
<dbReference type="PROSITE" id="PS51186">
    <property type="entry name" value="GNAT"/>
    <property type="match status" value="2"/>
</dbReference>
<keyword evidence="5" id="KW-1185">Reference proteome</keyword>
<evidence type="ECO:0000313" key="4">
    <source>
        <dbReference type="EMBL" id="MBU5592234.1"/>
    </source>
</evidence>
<protein>
    <submittedName>
        <fullName evidence="4">GNAT family N-acetyltransferase</fullName>
        <ecNumber evidence="4">2.3.1.-</ecNumber>
    </submittedName>
</protein>
<dbReference type="Proteomes" id="UP000736583">
    <property type="component" value="Unassembled WGS sequence"/>
</dbReference>
<accession>A0ABS6F148</accession>
<evidence type="ECO:0000256" key="1">
    <source>
        <dbReference type="ARBA" id="ARBA00022679"/>
    </source>
</evidence>
<sequence length="283" mass="33147">MIHYKCCTEVSIDDIYKAFVDGFSDYIIEIKMPKDFFENRFFGPEGNSLQYSFMAFDNERPIGLILGGIKTYEGLKTLRCGTLCIHPEYRGQGISQKLFQLHKDLAIRENCDQLFLEVIVGNDRAIKFYKNLGYEKIYDIKYYSHKEPNSISYKELLETRIEEISFEDVKAINDNIKYVHINWQNDFDYMEKLNNVKYYGAYVEKNLIGTLSIDSNGKIYFIWVHKDFNGKNIALKLIKNANSDIKPKKLSMSFTNSSSIEGFLKHIGFNKDSICQYEMYYTL</sequence>
<dbReference type="PANTHER" id="PTHR43420">
    <property type="entry name" value="ACETYLTRANSFERASE"/>
    <property type="match status" value="1"/>
</dbReference>
<keyword evidence="1 4" id="KW-0808">Transferase</keyword>
<dbReference type="Pfam" id="PF13673">
    <property type="entry name" value="Acetyltransf_10"/>
    <property type="match status" value="1"/>
</dbReference>
<name>A0ABS6F148_9CLOT</name>
<proteinExistence type="predicted"/>
<dbReference type="GO" id="GO:0016746">
    <property type="term" value="F:acyltransferase activity"/>
    <property type="evidence" value="ECO:0007669"/>
    <property type="project" value="UniProtKB-KW"/>
</dbReference>
<dbReference type="EC" id="2.3.1.-" evidence="4"/>
<dbReference type="EMBL" id="JAHLQL010000003">
    <property type="protein sequence ID" value="MBU5592234.1"/>
    <property type="molecule type" value="Genomic_DNA"/>
</dbReference>
<dbReference type="InterPro" id="IPR000182">
    <property type="entry name" value="GNAT_dom"/>
</dbReference>
<dbReference type="PANTHER" id="PTHR43420:SF44">
    <property type="entry name" value="ACETYLTRANSFERASE YPEA"/>
    <property type="match status" value="1"/>
</dbReference>
<organism evidence="4 5">
    <name type="scientific">Clostridium simiarum</name>
    <dbReference type="NCBI Taxonomy" id="2841506"/>
    <lineage>
        <taxon>Bacteria</taxon>
        <taxon>Bacillati</taxon>
        <taxon>Bacillota</taxon>
        <taxon>Clostridia</taxon>
        <taxon>Eubacteriales</taxon>
        <taxon>Clostridiaceae</taxon>
        <taxon>Clostridium</taxon>
    </lineage>
</organism>
<gene>
    <name evidence="4" type="ORF">KQI89_10715</name>
</gene>
<keyword evidence="2 4" id="KW-0012">Acyltransferase</keyword>
<dbReference type="InterPro" id="IPR050680">
    <property type="entry name" value="YpeA/RimI_acetyltransf"/>
</dbReference>
<comment type="caution">
    <text evidence="4">The sequence shown here is derived from an EMBL/GenBank/DDBJ whole genome shotgun (WGS) entry which is preliminary data.</text>
</comment>
<evidence type="ECO:0000313" key="5">
    <source>
        <dbReference type="Proteomes" id="UP000736583"/>
    </source>
</evidence>
<feature type="domain" description="N-acetyltransferase" evidence="3">
    <location>
        <begin position="2"/>
        <end position="158"/>
    </location>
</feature>
<dbReference type="Pfam" id="PF00583">
    <property type="entry name" value="Acetyltransf_1"/>
    <property type="match status" value="1"/>
</dbReference>
<reference evidence="4 5" key="1">
    <citation type="submission" date="2021-06" db="EMBL/GenBank/DDBJ databases">
        <authorList>
            <person name="Sun Q."/>
            <person name="Li D."/>
        </authorList>
    </citation>
    <scope>NUCLEOTIDE SEQUENCE [LARGE SCALE GENOMIC DNA]</scope>
    <source>
        <strain evidence="4 5">MSJ-4</strain>
    </source>
</reference>
<evidence type="ECO:0000256" key="2">
    <source>
        <dbReference type="ARBA" id="ARBA00023315"/>
    </source>
</evidence>